<comment type="caution">
    <text evidence="2">The sequence shown here is derived from an EMBL/GenBank/DDBJ whole genome shotgun (WGS) entry which is preliminary data.</text>
</comment>
<keyword evidence="3" id="KW-1185">Reference proteome</keyword>
<gene>
    <name evidence="2" type="ORF">FJW00_21815</name>
</gene>
<feature type="transmembrane region" description="Helical" evidence="1">
    <location>
        <begin position="118"/>
        <end position="136"/>
    </location>
</feature>
<keyword evidence="1" id="KW-0472">Membrane</keyword>
<evidence type="ECO:0000313" key="3">
    <source>
        <dbReference type="Proteomes" id="UP000316142"/>
    </source>
</evidence>
<dbReference type="Proteomes" id="UP000316142">
    <property type="component" value="Unassembled WGS sequence"/>
</dbReference>
<feature type="transmembrane region" description="Helical" evidence="1">
    <location>
        <begin position="76"/>
        <end position="98"/>
    </location>
</feature>
<protein>
    <submittedName>
        <fullName evidence="2">Uncharacterized protein</fullName>
    </submittedName>
</protein>
<proteinExistence type="predicted"/>
<dbReference type="RefSeq" id="WP_140925636.1">
    <property type="nucleotide sequence ID" value="NZ_CP122311.1"/>
</dbReference>
<evidence type="ECO:0000256" key="1">
    <source>
        <dbReference type="SAM" id="Phobius"/>
    </source>
</evidence>
<reference evidence="2 3" key="1">
    <citation type="submission" date="2019-06" db="EMBL/GenBank/DDBJ databases">
        <title>Taxogenomics and systematics of the genus Pantoea.</title>
        <authorList>
            <person name="Tambong J.T."/>
        </authorList>
    </citation>
    <scope>NUCLEOTIDE SEQUENCE [LARGE SCALE GENOMIC DNA]</scope>
    <source>
        <strain evidence="2 3">LMG 2558</strain>
    </source>
</reference>
<evidence type="ECO:0000313" key="2">
    <source>
        <dbReference type="EMBL" id="TPV21006.1"/>
    </source>
</evidence>
<keyword evidence="1" id="KW-1133">Transmembrane helix</keyword>
<organism evidence="2 3">
    <name type="scientific">Pantoea anthophila</name>
    <dbReference type="NCBI Taxonomy" id="470931"/>
    <lineage>
        <taxon>Bacteria</taxon>
        <taxon>Pseudomonadati</taxon>
        <taxon>Pseudomonadota</taxon>
        <taxon>Gammaproteobacteria</taxon>
        <taxon>Enterobacterales</taxon>
        <taxon>Erwiniaceae</taxon>
        <taxon>Pantoea</taxon>
    </lineage>
</organism>
<dbReference type="EMBL" id="VHIZ01000066">
    <property type="protein sequence ID" value="TPV21006.1"/>
    <property type="molecule type" value="Genomic_DNA"/>
</dbReference>
<accession>A0ABY2Z1G3</accession>
<feature type="transmembrane region" description="Helical" evidence="1">
    <location>
        <begin position="43"/>
        <end position="64"/>
    </location>
</feature>
<name>A0ABY2Z1G3_9GAMM</name>
<keyword evidence="1" id="KW-0812">Transmembrane</keyword>
<sequence>MRLLLQFFFGALYLITGYVSFQAVLHYASCGHSGVITGMRSYLVAPLLCALFWLLFYLVAWWSFRKIALLSVAKETAFQSLFFLANNVCLAGLTLFSVPGRKAALNTVQLMKIDVTDFAWIYLASAAITLVVFALIRRRWA</sequence>